<accession>A0A1G8B3S1</accession>
<evidence type="ECO:0000259" key="2">
    <source>
        <dbReference type="Pfam" id="PF13649"/>
    </source>
</evidence>
<dbReference type="SUPFAM" id="SSF53335">
    <property type="entry name" value="S-adenosyl-L-methionine-dependent methyltransferases"/>
    <property type="match status" value="1"/>
</dbReference>
<feature type="domain" description="Methyltransferase" evidence="2">
    <location>
        <begin position="91"/>
        <end position="185"/>
    </location>
</feature>
<dbReference type="CDD" id="cd02440">
    <property type="entry name" value="AdoMet_MTases"/>
    <property type="match status" value="1"/>
</dbReference>
<dbReference type="Gene3D" id="3.40.50.150">
    <property type="entry name" value="Vaccinia Virus protein VP39"/>
    <property type="match status" value="1"/>
</dbReference>
<protein>
    <submittedName>
        <fullName evidence="3">Methyltransferase domain-containing protein</fullName>
    </submittedName>
</protein>
<dbReference type="Proteomes" id="UP000217076">
    <property type="component" value="Unassembled WGS sequence"/>
</dbReference>
<dbReference type="STRING" id="83401.SAMN05421742_105206"/>
<dbReference type="Pfam" id="PF13649">
    <property type="entry name" value="Methyltransf_25"/>
    <property type="match status" value="1"/>
</dbReference>
<sequence>MTYDPPSFQHAGGSKTLTAGRLAPEPSGKAALAASTPSVPKYMHEVYSWAYLSPVGQWVFDRSVSVNAILWGNADRLIQSVEDELEAGQKVLQAACVYGDFSKRMASKVGPEGRLDVIDIAPNQVRQTRVKLSEHPQASVRIADAREPGVGELDVAICFFLLHEVPADYKPVIVNALFDSVRPGGKVVFVDYHRMAGWHPLRPIMWSVYRLLEPFAQELVDGSIPALAAQRDDIEWGPTQTFFGGLYQKIVAHRR</sequence>
<dbReference type="NCBIfam" id="NF038261">
    <property type="entry name" value="rhodoquin_RquA"/>
    <property type="match status" value="1"/>
</dbReference>
<dbReference type="RefSeq" id="WP_218119526.1">
    <property type="nucleotide sequence ID" value="NZ_FNCV01000005.1"/>
</dbReference>
<dbReference type="EMBL" id="FNCV01000005">
    <property type="protein sequence ID" value="SDH27902.1"/>
    <property type="molecule type" value="Genomic_DNA"/>
</dbReference>
<reference evidence="4" key="1">
    <citation type="submission" date="2016-10" db="EMBL/GenBank/DDBJ databases">
        <authorList>
            <person name="Varghese N."/>
            <person name="Submissions S."/>
        </authorList>
    </citation>
    <scope>NUCLEOTIDE SEQUENCE [LARGE SCALE GENOMIC DNA]</scope>
    <source>
        <strain evidence="4">930I</strain>
    </source>
</reference>
<evidence type="ECO:0000313" key="3">
    <source>
        <dbReference type="EMBL" id="SDH27902.1"/>
    </source>
</evidence>
<keyword evidence="3" id="KW-0808">Transferase</keyword>
<keyword evidence="3" id="KW-0489">Methyltransferase</keyword>
<evidence type="ECO:0000313" key="4">
    <source>
        <dbReference type="Proteomes" id="UP000217076"/>
    </source>
</evidence>
<evidence type="ECO:0000256" key="1">
    <source>
        <dbReference type="SAM" id="MobiDB-lite"/>
    </source>
</evidence>
<proteinExistence type="predicted"/>
<dbReference type="AlphaFoldDB" id="A0A1G8B3S1"/>
<feature type="region of interest" description="Disordered" evidence="1">
    <location>
        <begin position="1"/>
        <end position="20"/>
    </location>
</feature>
<dbReference type="InterPro" id="IPR029063">
    <property type="entry name" value="SAM-dependent_MTases_sf"/>
</dbReference>
<name>A0A1G8B3S1_9PROT</name>
<dbReference type="InterPro" id="IPR041698">
    <property type="entry name" value="Methyltransf_25"/>
</dbReference>
<dbReference type="GO" id="GO:0032259">
    <property type="term" value="P:methylation"/>
    <property type="evidence" value="ECO:0007669"/>
    <property type="project" value="UniProtKB-KW"/>
</dbReference>
<dbReference type="GO" id="GO:0008168">
    <property type="term" value="F:methyltransferase activity"/>
    <property type="evidence" value="ECO:0007669"/>
    <property type="project" value="UniProtKB-KW"/>
</dbReference>
<gene>
    <name evidence="3" type="ORF">SAMN05421742_105206</name>
</gene>
<organism evidence="3 4">
    <name type="scientific">Roseospirillum parvum</name>
    <dbReference type="NCBI Taxonomy" id="83401"/>
    <lineage>
        <taxon>Bacteria</taxon>
        <taxon>Pseudomonadati</taxon>
        <taxon>Pseudomonadota</taxon>
        <taxon>Alphaproteobacteria</taxon>
        <taxon>Rhodospirillales</taxon>
        <taxon>Rhodospirillaceae</taxon>
        <taxon>Roseospirillum</taxon>
    </lineage>
</organism>
<keyword evidence="4" id="KW-1185">Reference proteome</keyword>